<dbReference type="GO" id="GO:0005737">
    <property type="term" value="C:cytoplasm"/>
    <property type="evidence" value="ECO:0007669"/>
    <property type="project" value="TreeGrafter"/>
</dbReference>
<dbReference type="Pfam" id="PF01433">
    <property type="entry name" value="Peptidase_M1"/>
    <property type="match status" value="1"/>
</dbReference>
<reference evidence="17" key="1">
    <citation type="submission" date="2016-11" db="EMBL/GenBank/DDBJ databases">
        <authorList>
            <person name="Varghese N."/>
            <person name="Submissions S."/>
        </authorList>
    </citation>
    <scope>NUCLEOTIDE SEQUENCE [LARGE SCALE GENOMIC DNA]</scope>
    <source>
        <strain evidence="17">DSM 15292</strain>
    </source>
</reference>
<organism evidence="16 17">
    <name type="scientific">Algoriphagus halophilus</name>
    <dbReference type="NCBI Taxonomy" id="226505"/>
    <lineage>
        <taxon>Bacteria</taxon>
        <taxon>Pseudomonadati</taxon>
        <taxon>Bacteroidota</taxon>
        <taxon>Cytophagia</taxon>
        <taxon>Cytophagales</taxon>
        <taxon>Cyclobacteriaceae</taxon>
        <taxon>Algoriphagus</taxon>
    </lineage>
</organism>
<dbReference type="Proteomes" id="UP000185221">
    <property type="component" value="Unassembled WGS sequence"/>
</dbReference>
<evidence type="ECO:0000256" key="10">
    <source>
        <dbReference type="ARBA" id="ARBA00022833"/>
    </source>
</evidence>
<proteinExistence type="inferred from homology"/>
<dbReference type="SUPFAM" id="SSF55486">
    <property type="entry name" value="Metalloproteases ('zincins'), catalytic domain"/>
    <property type="match status" value="1"/>
</dbReference>
<dbReference type="InterPro" id="IPR045357">
    <property type="entry name" value="Aminopeptidase_N-like_N"/>
</dbReference>
<dbReference type="SUPFAM" id="SSF48371">
    <property type="entry name" value="ARM repeat"/>
    <property type="match status" value="1"/>
</dbReference>
<sequence length="880" mass="101424">MKQMLAKAKDILQKSLFPGLGILILFAYSCKSAEKISKTKEEEPEQEVMAKPMEIIPLDTVGIIKLVQEKESQLTNYKGERKRDFDLIHTDLELDFDYQNQIVLGKAVLTFKPLFKPQKELVLDAQDFELGKVYLVFKGDSASLGYYYDSQELKIPLPQLMTKEDTFAIAMAYKAFPEKNSGEGSQAITDTKGLYFIDPLNEDPNKPTMIWTQGETMHNSKWFPTLDQPNEKMTQLFKLTVPDSMVSIGNGELVNQVDLGNGSHLDYWEMKLPHSPYLAAFAIGDFGKVEATWDGVPLGYYVEKGYEEGAKMVFKNTPEMLGFFSEKLGVRYPWPKYDQVVVRDFVSGAMENTTVSIFMEELRLNEKEALDSEWDYIIAHELFHQWFGDYVTTESWANLPLNEGFANYSEFLWNEHKYGIDQASLKLVAEMETYFAESATKQVNLIRHYYEDSEDMFDSHSYAKAGVIIHMLRKYVGDEVFFEALQRYLQKHAFSNVEVHDLRQAFEEVAGEDLNWFFNQWFLDKGHPELFVEIDYSIPENILISITQIQDLEETPLYQLPFEISWYDEGERKVKKFMLKEAFQQFALENGNPTDLVFFDEGKDLLIKKNQVVSLDQWVHQYETSKLGIARYEALDSLATNDAAEELKLLIPKAIKDEFWSVRELALSLMQSHTEWMEEVDGLENELVILIDGNAKNSVKAGAIDVLAAYDNEKYQDMFLKLVEEPSVLVSSSALMGLTNIEGQELDEELIERFSKETNFRYVIPVSEYFITKPVLGRGIWFHEKINQLSGEGLYFFLGYYGEYFSRFPEEGKDLAVENLKKIMKDDSQNFIRLGAFQAILAFSDDAQVVEAISEIAAQEKDPELKSYYDYFMDALIVKN</sequence>
<keyword evidence="9" id="KW-0378">Hydrolase</keyword>
<keyword evidence="7" id="KW-0645">Protease</keyword>
<dbReference type="InterPro" id="IPR042097">
    <property type="entry name" value="Aminopeptidase_N-like_N_sf"/>
</dbReference>
<keyword evidence="10" id="KW-0862">Zinc</keyword>
<evidence type="ECO:0000313" key="16">
    <source>
        <dbReference type="EMBL" id="SIO24370.1"/>
    </source>
</evidence>
<keyword evidence="17" id="KW-1185">Reference proteome</keyword>
<evidence type="ECO:0000313" key="17">
    <source>
        <dbReference type="Proteomes" id="UP000185221"/>
    </source>
</evidence>
<dbReference type="STRING" id="226505.SAMN05444394_4095"/>
<dbReference type="GO" id="GO:0042277">
    <property type="term" value="F:peptide binding"/>
    <property type="evidence" value="ECO:0007669"/>
    <property type="project" value="TreeGrafter"/>
</dbReference>
<dbReference type="InterPro" id="IPR014782">
    <property type="entry name" value="Peptidase_M1_dom"/>
</dbReference>
<protein>
    <recommendedName>
        <fullName evidence="5">Aminopeptidase N</fullName>
        <ecNumber evidence="4">3.4.11.2</ecNumber>
    </recommendedName>
    <alternativeName>
        <fullName evidence="12">Alanine aminopeptidase</fullName>
    </alternativeName>
    <alternativeName>
        <fullName evidence="13">Lysyl aminopeptidase</fullName>
    </alternativeName>
</protein>
<dbReference type="PRINTS" id="PR00756">
    <property type="entry name" value="ALADIPTASE"/>
</dbReference>
<dbReference type="GO" id="GO:0006508">
    <property type="term" value="P:proteolysis"/>
    <property type="evidence" value="ECO:0007669"/>
    <property type="project" value="UniProtKB-KW"/>
</dbReference>
<dbReference type="FunFam" id="1.10.390.10:FF:000013">
    <property type="entry name" value="Aminopeptidase N"/>
    <property type="match status" value="1"/>
</dbReference>
<evidence type="ECO:0000256" key="2">
    <source>
        <dbReference type="ARBA" id="ARBA00001947"/>
    </source>
</evidence>
<comment type="similarity">
    <text evidence="3">Belongs to the peptidase M1 family.</text>
</comment>
<comment type="catalytic activity">
    <reaction evidence="1">
        <text>Release of an N-terminal amino acid, Xaa-|-Yaa- from a peptide, amide or arylamide. Xaa is preferably Ala, but may be most amino acids including Pro (slow action). When a terminal hydrophobic residue is followed by a prolyl residue, the two may be released as an intact Xaa-Pro dipeptide.</text>
        <dbReference type="EC" id="3.4.11.2"/>
    </reaction>
</comment>
<evidence type="ECO:0000256" key="1">
    <source>
        <dbReference type="ARBA" id="ARBA00000098"/>
    </source>
</evidence>
<dbReference type="Gene3D" id="1.10.390.10">
    <property type="entry name" value="Neutral Protease Domain 2"/>
    <property type="match status" value="1"/>
</dbReference>
<evidence type="ECO:0000256" key="9">
    <source>
        <dbReference type="ARBA" id="ARBA00022801"/>
    </source>
</evidence>
<evidence type="ECO:0000256" key="8">
    <source>
        <dbReference type="ARBA" id="ARBA00022723"/>
    </source>
</evidence>
<dbReference type="RefSeq" id="WP_317045307.1">
    <property type="nucleotide sequence ID" value="NZ_FSRC01000004.1"/>
</dbReference>
<name>A0A1N6HXB7_9BACT</name>
<dbReference type="InterPro" id="IPR050344">
    <property type="entry name" value="Peptidase_M1_aminopeptidases"/>
</dbReference>
<dbReference type="SUPFAM" id="SSF63737">
    <property type="entry name" value="Leukotriene A4 hydrolase N-terminal domain"/>
    <property type="match status" value="1"/>
</dbReference>
<dbReference type="GO" id="GO:0005615">
    <property type="term" value="C:extracellular space"/>
    <property type="evidence" value="ECO:0007669"/>
    <property type="project" value="TreeGrafter"/>
</dbReference>
<keyword evidence="8" id="KW-0479">Metal-binding</keyword>
<evidence type="ECO:0000256" key="5">
    <source>
        <dbReference type="ARBA" id="ARBA00015611"/>
    </source>
</evidence>
<accession>A0A1N6HXB7</accession>
<gene>
    <name evidence="16" type="ORF">SAMN05444394_4095</name>
</gene>
<evidence type="ECO:0000259" key="15">
    <source>
        <dbReference type="Pfam" id="PF17900"/>
    </source>
</evidence>
<dbReference type="Pfam" id="PF17900">
    <property type="entry name" value="Peptidase_M1_N"/>
    <property type="match status" value="1"/>
</dbReference>
<dbReference type="GO" id="GO:0070006">
    <property type="term" value="F:metalloaminopeptidase activity"/>
    <property type="evidence" value="ECO:0007669"/>
    <property type="project" value="TreeGrafter"/>
</dbReference>
<dbReference type="GO" id="GO:0016020">
    <property type="term" value="C:membrane"/>
    <property type="evidence" value="ECO:0007669"/>
    <property type="project" value="TreeGrafter"/>
</dbReference>
<dbReference type="Gene3D" id="2.60.40.1730">
    <property type="entry name" value="tricorn interacting facor f3 domain"/>
    <property type="match status" value="1"/>
</dbReference>
<evidence type="ECO:0000256" key="12">
    <source>
        <dbReference type="ARBA" id="ARBA00029811"/>
    </source>
</evidence>
<dbReference type="AlphaFoldDB" id="A0A1N6HXB7"/>
<evidence type="ECO:0000256" key="11">
    <source>
        <dbReference type="ARBA" id="ARBA00023049"/>
    </source>
</evidence>
<dbReference type="EMBL" id="FSRC01000004">
    <property type="protein sequence ID" value="SIO24370.1"/>
    <property type="molecule type" value="Genomic_DNA"/>
</dbReference>
<evidence type="ECO:0000256" key="3">
    <source>
        <dbReference type="ARBA" id="ARBA00010136"/>
    </source>
</evidence>
<dbReference type="EC" id="3.4.11.2" evidence="4"/>
<dbReference type="InterPro" id="IPR001930">
    <property type="entry name" value="Peptidase_M1"/>
</dbReference>
<dbReference type="GO" id="GO:0016285">
    <property type="term" value="F:alanyl aminopeptidase activity"/>
    <property type="evidence" value="ECO:0007669"/>
    <property type="project" value="UniProtKB-EC"/>
</dbReference>
<dbReference type="PANTHER" id="PTHR11533">
    <property type="entry name" value="PROTEASE M1 ZINC METALLOPROTEASE"/>
    <property type="match status" value="1"/>
</dbReference>
<dbReference type="InterPro" id="IPR027268">
    <property type="entry name" value="Peptidase_M4/M1_CTD_sf"/>
</dbReference>
<dbReference type="PANTHER" id="PTHR11533:SF174">
    <property type="entry name" value="PUROMYCIN-SENSITIVE AMINOPEPTIDASE-RELATED"/>
    <property type="match status" value="1"/>
</dbReference>
<dbReference type="GO" id="GO:0043171">
    <property type="term" value="P:peptide catabolic process"/>
    <property type="evidence" value="ECO:0007669"/>
    <property type="project" value="TreeGrafter"/>
</dbReference>
<evidence type="ECO:0000256" key="4">
    <source>
        <dbReference type="ARBA" id="ARBA00012564"/>
    </source>
</evidence>
<feature type="domain" description="Peptidase M1 membrane alanine aminopeptidase" evidence="14">
    <location>
        <begin position="315"/>
        <end position="521"/>
    </location>
</feature>
<comment type="cofactor">
    <cofactor evidence="2">
        <name>Zn(2+)</name>
        <dbReference type="ChEBI" id="CHEBI:29105"/>
    </cofactor>
</comment>
<evidence type="ECO:0000256" key="7">
    <source>
        <dbReference type="ARBA" id="ARBA00022670"/>
    </source>
</evidence>
<dbReference type="PROSITE" id="PS51257">
    <property type="entry name" value="PROKAR_LIPOPROTEIN"/>
    <property type="match status" value="1"/>
</dbReference>
<keyword evidence="11" id="KW-0482">Metalloprotease</keyword>
<dbReference type="CDD" id="cd09603">
    <property type="entry name" value="M1_APN_like"/>
    <property type="match status" value="1"/>
</dbReference>
<dbReference type="InterPro" id="IPR016024">
    <property type="entry name" value="ARM-type_fold"/>
</dbReference>
<evidence type="ECO:0000256" key="6">
    <source>
        <dbReference type="ARBA" id="ARBA00022438"/>
    </source>
</evidence>
<evidence type="ECO:0000259" key="14">
    <source>
        <dbReference type="Pfam" id="PF01433"/>
    </source>
</evidence>
<evidence type="ECO:0000256" key="13">
    <source>
        <dbReference type="ARBA" id="ARBA00031533"/>
    </source>
</evidence>
<feature type="domain" description="Aminopeptidase N-like N-terminal" evidence="15">
    <location>
        <begin position="89"/>
        <end position="278"/>
    </location>
</feature>
<dbReference type="GO" id="GO:0008270">
    <property type="term" value="F:zinc ion binding"/>
    <property type="evidence" value="ECO:0007669"/>
    <property type="project" value="InterPro"/>
</dbReference>
<keyword evidence="6 16" id="KW-0031">Aminopeptidase</keyword>